<dbReference type="EMBL" id="VZTN01025674">
    <property type="protein sequence ID" value="NXS86234.1"/>
    <property type="molecule type" value="Genomic_DNA"/>
</dbReference>
<dbReference type="GO" id="GO:0004519">
    <property type="term" value="F:endonuclease activity"/>
    <property type="evidence" value="ECO:0007669"/>
    <property type="project" value="UniProtKB-KW"/>
</dbReference>
<evidence type="ECO:0000256" key="5">
    <source>
        <dbReference type="ARBA" id="ARBA00022801"/>
    </source>
</evidence>
<gene>
    <name evidence="8" type="primary">Tf28</name>
    <name evidence="8" type="ORF">ERPZAN_R15408</name>
</gene>
<keyword evidence="2" id="KW-0548">Nucleotidyltransferase</keyword>
<feature type="domain" description="Integrase catalytic" evidence="7">
    <location>
        <begin position="57"/>
        <end position="214"/>
    </location>
</feature>
<dbReference type="GO" id="GO:0003964">
    <property type="term" value="F:RNA-directed DNA polymerase activity"/>
    <property type="evidence" value="ECO:0007669"/>
    <property type="project" value="UniProtKB-KW"/>
</dbReference>
<evidence type="ECO:0000256" key="6">
    <source>
        <dbReference type="ARBA" id="ARBA00022918"/>
    </source>
</evidence>
<dbReference type="Pfam" id="PF00665">
    <property type="entry name" value="rve"/>
    <property type="match status" value="1"/>
</dbReference>
<dbReference type="GO" id="GO:0015074">
    <property type="term" value="P:DNA integration"/>
    <property type="evidence" value="ECO:0007669"/>
    <property type="project" value="InterPro"/>
</dbReference>
<dbReference type="PROSITE" id="PS50994">
    <property type="entry name" value="INTEGRASE"/>
    <property type="match status" value="1"/>
</dbReference>
<dbReference type="GO" id="GO:0003676">
    <property type="term" value="F:nucleic acid binding"/>
    <property type="evidence" value="ECO:0007669"/>
    <property type="project" value="InterPro"/>
</dbReference>
<keyword evidence="1" id="KW-0808">Transferase</keyword>
<sequence>LHASTHWGTQALCDHFNRIYVCIGIFEIAKSITRDCMICQRVNRKMMRKMPLGGRELARRPFQNIQIDFTELPQVQKFKYLLVIVDHLTHWVEAYPTTKATAEVVSKILLEQVIPRYGVVHTIDSDRGPHFTAQVLHQITKALNITWKLHTPWRPQSSGRVERINQTLKVALTKLTEETKMNWLRCLPLALMRIRTKPRADIGVSPYEMMFGLPFLTTSDNLGTYEEGEQSIRKYIQTINSTLRELRDKGYLPQTTPIDFNIHQFKPGDWVLIKTW</sequence>
<keyword evidence="4" id="KW-0255">Endonuclease</keyword>
<evidence type="ECO:0000313" key="8">
    <source>
        <dbReference type="EMBL" id="NXS86234.1"/>
    </source>
</evidence>
<dbReference type="PANTHER" id="PTHR41694:SF5">
    <property type="entry name" value="RIBONUCLEASE H"/>
    <property type="match status" value="1"/>
</dbReference>
<dbReference type="PANTHER" id="PTHR41694">
    <property type="entry name" value="ENDOGENOUS RETROVIRUS GROUP K MEMBER POL PROTEIN"/>
    <property type="match status" value="1"/>
</dbReference>
<reference evidence="8 9" key="1">
    <citation type="submission" date="2019-09" db="EMBL/GenBank/DDBJ databases">
        <title>Bird 10,000 Genomes (B10K) Project - Family phase.</title>
        <authorList>
            <person name="Zhang G."/>
        </authorList>
    </citation>
    <scope>NUCLEOTIDE SEQUENCE [LARGE SCALE GENOMIC DNA]</scope>
    <source>
        <strain evidence="8">B10K-DU-002-58</strain>
        <tissue evidence="8">Muscle</tissue>
    </source>
</reference>
<dbReference type="Gene3D" id="3.30.420.10">
    <property type="entry name" value="Ribonuclease H-like superfamily/Ribonuclease H"/>
    <property type="match status" value="1"/>
</dbReference>
<keyword evidence="9" id="KW-1185">Reference proteome</keyword>
<dbReference type="InterPro" id="IPR036397">
    <property type="entry name" value="RNaseH_sf"/>
</dbReference>
<proteinExistence type="predicted"/>
<evidence type="ECO:0000256" key="1">
    <source>
        <dbReference type="ARBA" id="ARBA00022679"/>
    </source>
</evidence>
<evidence type="ECO:0000256" key="3">
    <source>
        <dbReference type="ARBA" id="ARBA00022722"/>
    </source>
</evidence>
<dbReference type="SUPFAM" id="SSF53098">
    <property type="entry name" value="Ribonuclease H-like"/>
    <property type="match status" value="1"/>
</dbReference>
<keyword evidence="6" id="KW-0695">RNA-directed DNA polymerase</keyword>
<dbReference type="AlphaFoldDB" id="A0A7L2XVB7"/>
<dbReference type="GO" id="GO:0016787">
    <property type="term" value="F:hydrolase activity"/>
    <property type="evidence" value="ECO:0007669"/>
    <property type="project" value="UniProtKB-KW"/>
</dbReference>
<keyword evidence="3" id="KW-0540">Nuclease</keyword>
<feature type="non-terminal residue" evidence="8">
    <location>
        <position position="276"/>
    </location>
</feature>
<protein>
    <submittedName>
        <fullName evidence="8">TF28 protein</fullName>
    </submittedName>
</protein>
<accession>A0A7L2XVB7</accession>
<dbReference type="InterPro" id="IPR001584">
    <property type="entry name" value="Integrase_cat-core"/>
</dbReference>
<evidence type="ECO:0000313" key="9">
    <source>
        <dbReference type="Proteomes" id="UP000545329"/>
    </source>
</evidence>
<dbReference type="OrthoDB" id="9906983at2759"/>
<comment type="caution">
    <text evidence="8">The sequence shown here is derived from an EMBL/GenBank/DDBJ whole genome shotgun (WGS) entry which is preliminary data.</text>
</comment>
<keyword evidence="5" id="KW-0378">Hydrolase</keyword>
<evidence type="ECO:0000256" key="2">
    <source>
        <dbReference type="ARBA" id="ARBA00022695"/>
    </source>
</evidence>
<evidence type="ECO:0000259" key="7">
    <source>
        <dbReference type="PROSITE" id="PS50994"/>
    </source>
</evidence>
<evidence type="ECO:0000256" key="4">
    <source>
        <dbReference type="ARBA" id="ARBA00022759"/>
    </source>
</evidence>
<dbReference type="Gene3D" id="1.10.340.70">
    <property type="match status" value="1"/>
</dbReference>
<dbReference type="Proteomes" id="UP000545329">
    <property type="component" value="Unassembled WGS sequence"/>
</dbReference>
<organism evidence="8 9">
    <name type="scientific">Erpornis zantholeuca</name>
    <dbReference type="NCBI Taxonomy" id="1112836"/>
    <lineage>
        <taxon>Eukaryota</taxon>
        <taxon>Metazoa</taxon>
        <taxon>Chordata</taxon>
        <taxon>Craniata</taxon>
        <taxon>Vertebrata</taxon>
        <taxon>Euteleostomi</taxon>
        <taxon>Archelosauria</taxon>
        <taxon>Archosauria</taxon>
        <taxon>Dinosauria</taxon>
        <taxon>Saurischia</taxon>
        <taxon>Theropoda</taxon>
        <taxon>Coelurosauria</taxon>
        <taxon>Aves</taxon>
        <taxon>Neognathae</taxon>
        <taxon>Neoaves</taxon>
        <taxon>Telluraves</taxon>
        <taxon>Australaves</taxon>
        <taxon>Passeriformes</taxon>
        <taxon>Sylvioidea</taxon>
        <taxon>Timaliidae</taxon>
        <taxon>Erpornis</taxon>
    </lineage>
</organism>
<dbReference type="InterPro" id="IPR012337">
    <property type="entry name" value="RNaseH-like_sf"/>
</dbReference>
<feature type="non-terminal residue" evidence="8">
    <location>
        <position position="1"/>
    </location>
</feature>
<name>A0A7L2XVB7_9PASS</name>